<sequence length="117" mass="13243">MYKIRTVENGVQATDTVNALKNEGFTDHDIYIFAHYRERSKDLTDVTHTENIGIKEQGIFESLGNFLKSRGDELRSKMRAVGMNQAEADQYEAELDKGKVVIVGSNEAKDLNFTKNI</sequence>
<dbReference type="RefSeq" id="WP_205170614.1">
    <property type="nucleotide sequence ID" value="NZ_JAFBDZ010000002.1"/>
</dbReference>
<gene>
    <name evidence="2" type="ORF">JOC86_001735</name>
</gene>
<keyword evidence="3" id="KW-1185">Reference proteome</keyword>
<accession>A0ABS2NBI2</accession>
<comment type="caution">
    <text evidence="2">The sequence shown here is derived from an EMBL/GenBank/DDBJ whole genome shotgun (WGS) entry which is preliminary data.</text>
</comment>
<dbReference type="Pfam" id="PF11181">
    <property type="entry name" value="YflT"/>
    <property type="match status" value="1"/>
</dbReference>
<evidence type="ECO:0000313" key="2">
    <source>
        <dbReference type="EMBL" id="MBM7585193.1"/>
    </source>
</evidence>
<evidence type="ECO:0000313" key="3">
    <source>
        <dbReference type="Proteomes" id="UP001646157"/>
    </source>
</evidence>
<dbReference type="EMBL" id="JAFBDZ010000002">
    <property type="protein sequence ID" value="MBM7585193.1"/>
    <property type="molecule type" value="Genomic_DNA"/>
</dbReference>
<dbReference type="Proteomes" id="UP001646157">
    <property type="component" value="Unassembled WGS sequence"/>
</dbReference>
<dbReference type="InterPro" id="IPR025889">
    <property type="entry name" value="GSP17M-like_dom"/>
</dbReference>
<evidence type="ECO:0000259" key="1">
    <source>
        <dbReference type="Pfam" id="PF11181"/>
    </source>
</evidence>
<organism evidence="2 3">
    <name type="scientific">Rossellomorea pakistanensis</name>
    <dbReference type="NCBI Taxonomy" id="992288"/>
    <lineage>
        <taxon>Bacteria</taxon>
        <taxon>Bacillati</taxon>
        <taxon>Bacillota</taxon>
        <taxon>Bacilli</taxon>
        <taxon>Bacillales</taxon>
        <taxon>Bacillaceae</taxon>
        <taxon>Rossellomorea</taxon>
    </lineage>
</organism>
<name>A0ABS2NBI2_9BACI</name>
<feature type="domain" description="General stress protein 17M-like" evidence="1">
    <location>
        <begin position="3"/>
        <end position="98"/>
    </location>
</feature>
<proteinExistence type="predicted"/>
<protein>
    <submittedName>
        <fullName evidence="2">CHASE2 domain-containing sensor protein</fullName>
    </submittedName>
</protein>
<reference evidence="2 3" key="1">
    <citation type="submission" date="2021-01" db="EMBL/GenBank/DDBJ databases">
        <title>Genomic Encyclopedia of Type Strains, Phase IV (KMG-IV): sequencing the most valuable type-strain genomes for metagenomic binning, comparative biology and taxonomic classification.</title>
        <authorList>
            <person name="Goeker M."/>
        </authorList>
    </citation>
    <scope>NUCLEOTIDE SEQUENCE [LARGE SCALE GENOMIC DNA]</scope>
    <source>
        <strain evidence="2 3">DSM 24834</strain>
    </source>
</reference>